<evidence type="ECO:0000313" key="3">
    <source>
        <dbReference type="Proteomes" id="UP000028640"/>
    </source>
</evidence>
<dbReference type="OrthoDB" id="9810967at2"/>
<dbReference type="GO" id="GO:0004342">
    <property type="term" value="F:glucosamine-6-phosphate deaminase activity"/>
    <property type="evidence" value="ECO:0007669"/>
    <property type="project" value="UniProtKB-EC"/>
</dbReference>
<dbReference type="GO" id="GO:0005737">
    <property type="term" value="C:cytoplasm"/>
    <property type="evidence" value="ECO:0007669"/>
    <property type="project" value="TreeGrafter"/>
</dbReference>
<dbReference type="SUPFAM" id="SSF100950">
    <property type="entry name" value="NagB/RpiA/CoA transferase-like"/>
    <property type="match status" value="1"/>
</dbReference>
<dbReference type="RefSeq" id="WP_034787583.1">
    <property type="nucleotide sequence ID" value="NZ_JMPJ01000018.1"/>
</dbReference>
<evidence type="ECO:0000313" key="2">
    <source>
        <dbReference type="EMBL" id="KFC85455.1"/>
    </source>
</evidence>
<keyword evidence="3" id="KW-1185">Reference proteome</keyword>
<dbReference type="InterPro" id="IPR004547">
    <property type="entry name" value="Glucosamine6P_isomerase"/>
</dbReference>
<dbReference type="Proteomes" id="UP000028640">
    <property type="component" value="Unassembled WGS sequence"/>
</dbReference>
<accession>A0A085GP10</accession>
<dbReference type="Gene3D" id="3.40.50.1360">
    <property type="match status" value="1"/>
</dbReference>
<dbReference type="STRING" id="910964.GEAM_0420"/>
<dbReference type="GO" id="GO:0019262">
    <property type="term" value="P:N-acetylneuraminate catabolic process"/>
    <property type="evidence" value="ECO:0007669"/>
    <property type="project" value="TreeGrafter"/>
</dbReference>
<organism evidence="2 3">
    <name type="scientific">Ewingella americana (strain ATCC 33852 / DSM 4580 / CCUG 14506 / JCM 5911 / LMG 7869 / NCTC 12157 / CDC 1468-78)</name>
    <dbReference type="NCBI Taxonomy" id="910964"/>
    <lineage>
        <taxon>Bacteria</taxon>
        <taxon>Pseudomonadati</taxon>
        <taxon>Pseudomonadota</taxon>
        <taxon>Gammaproteobacteria</taxon>
        <taxon>Enterobacterales</taxon>
        <taxon>Yersiniaceae</taxon>
        <taxon>Ewingella</taxon>
    </lineage>
</organism>
<evidence type="ECO:0000259" key="1">
    <source>
        <dbReference type="Pfam" id="PF01182"/>
    </source>
</evidence>
<dbReference type="InterPro" id="IPR037171">
    <property type="entry name" value="NagB/RpiA_transferase-like"/>
</dbReference>
<feature type="domain" description="Glucosamine/galactosamine-6-phosphate isomerase" evidence="1">
    <location>
        <begin position="21"/>
        <end position="239"/>
    </location>
</feature>
<name>A0A085GP10_EWIA3</name>
<comment type="caution">
    <text evidence="2">The sequence shown here is derived from an EMBL/GenBank/DDBJ whole genome shotgun (WGS) entry which is preliminary data.</text>
</comment>
<keyword evidence="2" id="KW-0378">Hydrolase</keyword>
<dbReference type="GO" id="GO:0006046">
    <property type="term" value="P:N-acetylglucosamine catabolic process"/>
    <property type="evidence" value="ECO:0007669"/>
    <property type="project" value="TreeGrafter"/>
</dbReference>
<gene>
    <name evidence="2" type="ORF">GEAM_0420</name>
</gene>
<dbReference type="Pfam" id="PF01182">
    <property type="entry name" value="Glucosamine_iso"/>
    <property type="match status" value="1"/>
</dbReference>
<dbReference type="GO" id="GO:0042802">
    <property type="term" value="F:identical protein binding"/>
    <property type="evidence" value="ECO:0007669"/>
    <property type="project" value="TreeGrafter"/>
</dbReference>
<dbReference type="GO" id="GO:0005975">
    <property type="term" value="P:carbohydrate metabolic process"/>
    <property type="evidence" value="ECO:0007669"/>
    <property type="project" value="InterPro"/>
</dbReference>
<sequence length="258" mass="28437">MTSPRFTQQIENLNVEVFTQRQEMGRAAAEDAARHLRQLLAEQGRVRIIFAAAPSQNEFLAHLAVADDIDWARVDAFHMDEYVGLPDNSTALFSYYLTQNLFDKVKPGAVYRIPASGEPQQLCEAYSTLLQQAPVDMVCLGIGENGHLAFNDPPVADFNDPQAMKIVELDDICRQQQVNDGCFPSFDAVPTHALTLTIPTLMAAGRLFCMVPGKNKHWAIRETLTAAPSVACPATVLRSHPSCTLYTDLEGYGELPNA</sequence>
<reference evidence="2 3" key="1">
    <citation type="submission" date="2014-05" db="EMBL/GenBank/DDBJ databases">
        <title>ATOL: Assembling a taxonomically balanced genome-scale reconstruction of the evolutionary history of the Enterobacteriaceae.</title>
        <authorList>
            <person name="Plunkett G.III."/>
            <person name="Neeno-Eckwall E.C."/>
            <person name="Glasner J.D."/>
            <person name="Perna N.T."/>
        </authorList>
    </citation>
    <scope>NUCLEOTIDE SEQUENCE [LARGE SCALE GENOMIC DNA]</scope>
    <source>
        <strain evidence="2 3">ATCC 33852</strain>
    </source>
</reference>
<proteinExistence type="predicted"/>
<dbReference type="EMBL" id="JMPJ01000018">
    <property type="protein sequence ID" value="KFC85455.1"/>
    <property type="molecule type" value="Genomic_DNA"/>
</dbReference>
<dbReference type="PANTHER" id="PTHR11280:SF6">
    <property type="entry name" value="GLUCOSAMINE-6-PHOSPHATE ISOMERASE NAGB"/>
    <property type="match status" value="1"/>
</dbReference>
<dbReference type="PANTHER" id="PTHR11280">
    <property type="entry name" value="GLUCOSAMINE-6-PHOSPHATE ISOMERASE"/>
    <property type="match status" value="1"/>
</dbReference>
<dbReference type="GO" id="GO:0006043">
    <property type="term" value="P:glucosamine catabolic process"/>
    <property type="evidence" value="ECO:0007669"/>
    <property type="project" value="TreeGrafter"/>
</dbReference>
<dbReference type="GeneID" id="78382904"/>
<dbReference type="eggNOG" id="COG0363">
    <property type="taxonomic scope" value="Bacteria"/>
</dbReference>
<dbReference type="EC" id="3.5.99.6" evidence="2"/>
<dbReference type="AlphaFoldDB" id="A0A085GP10"/>
<dbReference type="CDD" id="cd01399">
    <property type="entry name" value="GlcN6P_deaminase"/>
    <property type="match status" value="1"/>
</dbReference>
<protein>
    <submittedName>
        <fullName evidence="2">Glucosamine-6-phosphate deaminase</fullName>
        <ecNumber evidence="2">3.5.99.6</ecNumber>
    </submittedName>
</protein>
<dbReference type="InterPro" id="IPR006148">
    <property type="entry name" value="Glc/Gal-6P_isomerase"/>
</dbReference>